<dbReference type="AlphaFoldDB" id="A0A6G8F2N3"/>
<dbReference type="InterPro" id="IPR006498">
    <property type="entry name" value="Tail_tube"/>
</dbReference>
<organism evidence="1">
    <name type="scientific">uncultured Alphaproteobacteria bacterium</name>
    <dbReference type="NCBI Taxonomy" id="91750"/>
    <lineage>
        <taxon>Bacteria</taxon>
        <taxon>Pseudomonadati</taxon>
        <taxon>Pseudomonadota</taxon>
        <taxon>Alphaproteobacteria</taxon>
        <taxon>environmental samples</taxon>
    </lineage>
</organism>
<dbReference type="EMBL" id="MN990730">
    <property type="protein sequence ID" value="QIM10442.1"/>
    <property type="molecule type" value="Genomic_DNA"/>
</dbReference>
<proteinExistence type="predicted"/>
<evidence type="ECO:0000313" key="1">
    <source>
        <dbReference type="EMBL" id="QIM10442.1"/>
    </source>
</evidence>
<reference evidence="1" key="1">
    <citation type="journal article" date="2020" name="J. ISSAAS">
        <title>Lactobacilli and other gastrointestinal microbiota of Peromyscus leucopus, reservoir host for agents of Lyme disease and other zoonoses in North America.</title>
        <authorList>
            <person name="Milovic A."/>
            <person name="Bassam K."/>
            <person name="Shao H."/>
            <person name="Chatzistamou I."/>
            <person name="Tufts D.M."/>
            <person name="Diuk-Wasser M."/>
            <person name="Barbour A.G."/>
        </authorList>
    </citation>
    <scope>NUCLEOTIDE SEQUENCE</scope>
    <source>
        <strain evidence="1">LL90</strain>
    </source>
</reference>
<dbReference type="NCBIfam" id="TIGR01611">
    <property type="entry name" value="tail_tube"/>
    <property type="match status" value="1"/>
</dbReference>
<protein>
    <submittedName>
        <fullName evidence="1">Phage major tail tube protein</fullName>
    </submittedName>
</protein>
<sequence>MTAKVLKNFSLFVDGRGYAGKVEEVTPPKLTIKTEEFRGGGMDAPIDIDLGMEKMECQFTLVDFDAELMKLFGLVDGNAVQVTLRGALCDDNSVTPMVISLRGMYKELDFGKFKAGDKGTLSASISCRYYKLNINNSDVIEIDVDNMIRKINGTDVMSEIRDALGI</sequence>
<dbReference type="Pfam" id="PF04985">
    <property type="entry name" value="Phage_tube"/>
    <property type="match status" value="1"/>
</dbReference>
<name>A0A6G8F2N3_9PROT</name>
<gene>
    <name evidence="1" type="ORF">PlAlph_3340</name>
</gene>
<accession>A0A6G8F2N3</accession>